<dbReference type="Proteomes" id="UP000185473">
    <property type="component" value="Chromosome"/>
</dbReference>
<dbReference type="AlphaFoldDB" id="A0A1L6RAS8"/>
<name>A0A1L6RAS8_9LACO</name>
<evidence type="ECO:0000313" key="1">
    <source>
        <dbReference type="EMBL" id="APS41661.1"/>
    </source>
</evidence>
<accession>A0A1L6RAS8</accession>
<proteinExistence type="predicted"/>
<dbReference type="OrthoDB" id="2189687at2"/>
<dbReference type="STRING" id="1631871.FOL01_0802"/>
<dbReference type="EMBL" id="CP014332">
    <property type="protein sequence ID" value="APS41661.1"/>
    <property type="molecule type" value="Genomic_DNA"/>
</dbReference>
<keyword evidence="2" id="KW-1185">Reference proteome</keyword>
<reference evidence="1 2" key="1">
    <citation type="submission" date="2016-02" db="EMBL/GenBank/DDBJ databases">
        <title>Complete Genome Sequence of Weissella jogaejeotgali FOL01.</title>
        <authorList>
            <person name="Lee J.-H."/>
            <person name="Ku H.-J."/>
        </authorList>
    </citation>
    <scope>NUCLEOTIDE SEQUENCE [LARGE SCALE GENOMIC DNA]</scope>
    <source>
        <strain evidence="1 2">FOL01</strain>
    </source>
</reference>
<gene>
    <name evidence="1" type="ORF">FOL01_0802</name>
</gene>
<protein>
    <submittedName>
        <fullName evidence="1">RibT protein</fullName>
    </submittedName>
</protein>
<dbReference type="KEGG" id="wjo:FOL01_0802"/>
<sequence length="121" mass="14197">MLIIVRKDQSKIVMGLLSYSPNLADIVAVQREYDWYQSDDSRDILLWRDENTHHFTVLLGVASVYNSVVIRRIVFSPEVRPDQKLELGSKIYQALQYQYPDQVIMGSIATQKYVTKWRDMQ</sequence>
<evidence type="ECO:0000313" key="2">
    <source>
        <dbReference type="Proteomes" id="UP000185473"/>
    </source>
</evidence>
<dbReference type="RefSeq" id="WP_075269498.1">
    <property type="nucleotide sequence ID" value="NZ_CP014332.1"/>
</dbReference>
<organism evidence="1 2">
    <name type="scientific">Weissella jogaejeotgali</name>
    <dbReference type="NCBI Taxonomy" id="1631871"/>
    <lineage>
        <taxon>Bacteria</taxon>
        <taxon>Bacillati</taxon>
        <taxon>Bacillota</taxon>
        <taxon>Bacilli</taxon>
        <taxon>Lactobacillales</taxon>
        <taxon>Lactobacillaceae</taxon>
        <taxon>Weissella</taxon>
    </lineage>
</organism>